<keyword evidence="1" id="KW-0175">Coiled coil</keyword>
<evidence type="ECO:0000313" key="3">
    <source>
        <dbReference type="EMBL" id="HIX48638.1"/>
    </source>
</evidence>
<keyword evidence="2" id="KW-0812">Transmembrane</keyword>
<comment type="caution">
    <text evidence="3">The sequence shown here is derived from an EMBL/GenBank/DDBJ whole genome shotgun (WGS) entry which is preliminary data.</text>
</comment>
<name>A0A9D2ASU4_9FIRM</name>
<feature type="transmembrane region" description="Helical" evidence="2">
    <location>
        <begin position="12"/>
        <end position="33"/>
    </location>
</feature>
<dbReference type="Pfam" id="PF14584">
    <property type="entry name" value="DUF4446"/>
    <property type="match status" value="1"/>
</dbReference>
<evidence type="ECO:0000256" key="2">
    <source>
        <dbReference type="SAM" id="Phobius"/>
    </source>
</evidence>
<gene>
    <name evidence="3" type="ORF">H9981_06465</name>
</gene>
<dbReference type="InterPro" id="IPR027981">
    <property type="entry name" value="DUF4446"/>
</dbReference>
<accession>A0A9D2ASU4</accession>
<reference evidence="3" key="2">
    <citation type="submission" date="2021-04" db="EMBL/GenBank/DDBJ databases">
        <authorList>
            <person name="Gilroy R."/>
        </authorList>
    </citation>
    <scope>NUCLEOTIDE SEQUENCE</scope>
    <source>
        <strain evidence="3">ChiSjej5B23-15282</strain>
    </source>
</reference>
<evidence type="ECO:0000256" key="1">
    <source>
        <dbReference type="SAM" id="Coils"/>
    </source>
</evidence>
<dbReference type="AlphaFoldDB" id="A0A9D2ASU4"/>
<reference evidence="3" key="1">
    <citation type="journal article" date="2021" name="PeerJ">
        <title>Extensive microbial diversity within the chicken gut microbiome revealed by metagenomics and culture.</title>
        <authorList>
            <person name="Gilroy R."/>
            <person name="Ravi A."/>
            <person name="Getino M."/>
            <person name="Pursley I."/>
            <person name="Horton D.L."/>
            <person name="Alikhan N.F."/>
            <person name="Baker D."/>
            <person name="Gharbi K."/>
            <person name="Hall N."/>
            <person name="Watson M."/>
            <person name="Adriaenssens E.M."/>
            <person name="Foster-Nyarko E."/>
            <person name="Jarju S."/>
            <person name="Secka A."/>
            <person name="Antonio M."/>
            <person name="Oren A."/>
            <person name="Chaudhuri R.R."/>
            <person name="La Ragione R."/>
            <person name="Hildebrand F."/>
            <person name="Pallen M.J."/>
        </authorList>
    </citation>
    <scope>NUCLEOTIDE SEQUENCE</scope>
    <source>
        <strain evidence="3">ChiSjej5B23-15282</strain>
    </source>
</reference>
<feature type="coiled-coil region" evidence="1">
    <location>
        <begin position="67"/>
        <end position="94"/>
    </location>
</feature>
<dbReference type="Proteomes" id="UP000824243">
    <property type="component" value="Unassembled WGS sequence"/>
</dbReference>
<keyword evidence="2" id="KW-1133">Transmembrane helix</keyword>
<organism evidence="3 4">
    <name type="scientific">Candidatus Mediterraneibacter caccavium</name>
    <dbReference type="NCBI Taxonomy" id="2838661"/>
    <lineage>
        <taxon>Bacteria</taxon>
        <taxon>Bacillati</taxon>
        <taxon>Bacillota</taxon>
        <taxon>Clostridia</taxon>
        <taxon>Lachnospirales</taxon>
        <taxon>Lachnospiraceae</taxon>
        <taxon>Mediterraneibacter</taxon>
    </lineage>
</organism>
<dbReference type="EMBL" id="DXFA01000112">
    <property type="protein sequence ID" value="HIX48638.1"/>
    <property type="molecule type" value="Genomic_DNA"/>
</dbReference>
<sequence>MDGILGSLGIDPFYIFVVLFIMQIILIILLVLLGDKYKRLKKSYSVFMRGKNGKSIEQTIFNKFEELEEISDLVKINEKEIEDLRKKVESHYQKAGIVRYDAFHEMGGNLSFALTMLDENDNGWILNAMHSREGCYTYIKEIVRGESYIELSEEEKQCLEKTIYQEEYDIKDMEK</sequence>
<keyword evidence="2" id="KW-0472">Membrane</keyword>
<proteinExistence type="predicted"/>
<evidence type="ECO:0000313" key="4">
    <source>
        <dbReference type="Proteomes" id="UP000824243"/>
    </source>
</evidence>
<protein>
    <submittedName>
        <fullName evidence="3">DUF4446 family protein</fullName>
    </submittedName>
</protein>